<comment type="caution">
    <text evidence="6">The sequence shown here is derived from an EMBL/GenBank/DDBJ whole genome shotgun (WGS) entry which is preliminary data.</text>
</comment>
<dbReference type="Proteomes" id="UP000663879">
    <property type="component" value="Unassembled WGS sequence"/>
</dbReference>
<dbReference type="PROSITE" id="PS50089">
    <property type="entry name" value="ZF_RING_2"/>
    <property type="match status" value="1"/>
</dbReference>
<keyword evidence="2" id="KW-0862">Zinc</keyword>
<keyword evidence="1 3" id="KW-0479">Metal-binding</keyword>
<gene>
    <name evidence="6" type="ORF">OXX778_LOCUS17279</name>
</gene>
<dbReference type="SUPFAM" id="SSF57850">
    <property type="entry name" value="RING/U-box"/>
    <property type="match status" value="1"/>
</dbReference>
<dbReference type="GO" id="GO:0008270">
    <property type="term" value="F:zinc ion binding"/>
    <property type="evidence" value="ECO:0007669"/>
    <property type="project" value="UniProtKB-KW"/>
</dbReference>
<dbReference type="AlphaFoldDB" id="A0A814I399"/>
<evidence type="ECO:0000313" key="7">
    <source>
        <dbReference type="Proteomes" id="UP000663879"/>
    </source>
</evidence>
<name>A0A814I399_9BILA</name>
<feature type="domain" description="RING-type" evidence="5">
    <location>
        <begin position="5"/>
        <end position="41"/>
    </location>
</feature>
<reference evidence="6" key="1">
    <citation type="submission" date="2021-02" db="EMBL/GenBank/DDBJ databases">
        <authorList>
            <person name="Nowell W R."/>
        </authorList>
    </citation>
    <scope>NUCLEOTIDE SEQUENCE</scope>
    <source>
        <strain evidence="6">Ploen Becks lab</strain>
    </source>
</reference>
<sequence length="504" mass="58943">MRVKCPKCNKNIDLPRVLPCGETICSKCITSSGLFECFFCKFNHQVPKEGFPLNKILLKSFDLFKNCLEKNCNDYNELVDGLNDLEKKFENFKNAHEKSEMDVIEKCQGLINEIDLTSEQKIKEINTIRFELIDKVNEYKKSCLSSLKSYEPLFNNLKSDVNNLLTSSKDILIQKEKLSEDLKSLQNLNSKVTLSSNLLERIKFDFKSFKIIFNRIKLSQDFLGPIIVRDLRVLKFEQSNKFQNSEKFKHFSSQPSQIQIGRLCNQRLAFGYVYKSNFNMEKISIHVINSLDLSCKTIDINQKCTDNFLMSTYKDSLYYYNNSYLNKYSSELNLIKSIEVYGDKKWLVATEKLVFLYTNCGKLNIHDTDLNLMTTTVGNCQYFWINLPIFITNMWENEKFYIFRNNSSLTLLNKTNGVKYGEIKLKINDDVIKVTKENWIIIFDNEKFKISYLSLNGEILDELSLDGFQKGQKCRLLMDESDNFELFDFNENTWYTKTAAIKIV</sequence>
<keyword evidence="7" id="KW-1185">Reference proteome</keyword>
<protein>
    <recommendedName>
        <fullName evidence="5">RING-type domain-containing protein</fullName>
    </recommendedName>
</protein>
<dbReference type="Gene3D" id="3.30.40.10">
    <property type="entry name" value="Zinc/RING finger domain, C3HC4 (zinc finger)"/>
    <property type="match status" value="1"/>
</dbReference>
<evidence type="ECO:0000256" key="3">
    <source>
        <dbReference type="PROSITE-ProRule" id="PRU00175"/>
    </source>
</evidence>
<dbReference type="EMBL" id="CAJNOC010004368">
    <property type="protein sequence ID" value="CAF1018971.1"/>
    <property type="molecule type" value="Genomic_DNA"/>
</dbReference>
<organism evidence="6 7">
    <name type="scientific">Brachionus calyciflorus</name>
    <dbReference type="NCBI Taxonomy" id="104777"/>
    <lineage>
        <taxon>Eukaryota</taxon>
        <taxon>Metazoa</taxon>
        <taxon>Spiralia</taxon>
        <taxon>Gnathifera</taxon>
        <taxon>Rotifera</taxon>
        <taxon>Eurotatoria</taxon>
        <taxon>Monogononta</taxon>
        <taxon>Pseudotrocha</taxon>
        <taxon>Ploima</taxon>
        <taxon>Brachionidae</taxon>
        <taxon>Brachionus</taxon>
    </lineage>
</organism>
<keyword evidence="4" id="KW-0175">Coiled coil</keyword>
<evidence type="ECO:0000259" key="5">
    <source>
        <dbReference type="PROSITE" id="PS50089"/>
    </source>
</evidence>
<evidence type="ECO:0000256" key="2">
    <source>
        <dbReference type="ARBA" id="ARBA00022833"/>
    </source>
</evidence>
<evidence type="ECO:0000256" key="1">
    <source>
        <dbReference type="ARBA" id="ARBA00022771"/>
    </source>
</evidence>
<evidence type="ECO:0000313" key="6">
    <source>
        <dbReference type="EMBL" id="CAF1018971.1"/>
    </source>
</evidence>
<dbReference type="InterPro" id="IPR013083">
    <property type="entry name" value="Znf_RING/FYVE/PHD"/>
</dbReference>
<feature type="coiled-coil region" evidence="4">
    <location>
        <begin position="65"/>
        <end position="102"/>
    </location>
</feature>
<accession>A0A814I399</accession>
<proteinExistence type="predicted"/>
<evidence type="ECO:0000256" key="4">
    <source>
        <dbReference type="SAM" id="Coils"/>
    </source>
</evidence>
<dbReference type="InterPro" id="IPR001841">
    <property type="entry name" value="Znf_RING"/>
</dbReference>
<keyword evidence="1 3" id="KW-0863">Zinc-finger</keyword>